<keyword evidence="3" id="KW-1185">Reference proteome</keyword>
<evidence type="ECO:0000259" key="1">
    <source>
        <dbReference type="Pfam" id="PF22743"/>
    </source>
</evidence>
<accession>A0A1A9GN14</accession>
<reference evidence="2 3" key="1">
    <citation type="submission" date="2016-03" db="EMBL/GenBank/DDBJ databases">
        <title>Complete genome sequence of a soil Actinobacterium, Nocardioides dokdonensis FR1436.</title>
        <authorList>
            <person name="Kwon S.-K."/>
            <person name="Kim K."/>
            <person name="Kim J.F."/>
        </authorList>
    </citation>
    <scope>NUCLEOTIDE SEQUENCE [LARGE SCALE GENOMIC DNA]</scope>
    <source>
        <strain evidence="2 3">FR1436</strain>
    </source>
</reference>
<dbReference type="RefSeq" id="WP_068110419.1">
    <property type="nucleotide sequence ID" value="NZ_CP015079.1"/>
</dbReference>
<dbReference type="PATRIC" id="fig|1300347.3.peg.2628"/>
<dbReference type="KEGG" id="ndk:I601_2636"/>
<name>A0A1A9GN14_9ACTN</name>
<dbReference type="STRING" id="1300347.I601_2636"/>
<dbReference type="InterPro" id="IPR054437">
    <property type="entry name" value="PspA-assoc_dom"/>
</dbReference>
<sequence length="92" mass="9710">MIVRILGEGQVDVPDEALERLNELDATVEQAVEAGDEVAFKAALDALLDAVRREATPHDVDSLDESDLILPPADATMAEVAQMLSGDGLIPG</sequence>
<dbReference type="OrthoDB" id="5244559at2"/>
<gene>
    <name evidence="2" type="ORF">I601_2636</name>
</gene>
<proteinExistence type="predicted"/>
<dbReference type="AlphaFoldDB" id="A0A1A9GN14"/>
<evidence type="ECO:0000313" key="3">
    <source>
        <dbReference type="Proteomes" id="UP000077868"/>
    </source>
</evidence>
<dbReference type="EMBL" id="CP015079">
    <property type="protein sequence ID" value="ANH39052.1"/>
    <property type="molecule type" value="Genomic_DNA"/>
</dbReference>
<feature type="domain" description="PspA-associated" evidence="1">
    <location>
        <begin position="1"/>
        <end position="92"/>
    </location>
</feature>
<dbReference type="Proteomes" id="UP000077868">
    <property type="component" value="Chromosome"/>
</dbReference>
<dbReference type="Pfam" id="PF22743">
    <property type="entry name" value="PspAA"/>
    <property type="match status" value="1"/>
</dbReference>
<evidence type="ECO:0000313" key="2">
    <source>
        <dbReference type="EMBL" id="ANH39052.1"/>
    </source>
</evidence>
<protein>
    <recommendedName>
        <fullName evidence="1">PspA-associated domain-containing protein</fullName>
    </recommendedName>
</protein>
<organism evidence="2 3">
    <name type="scientific">Nocardioides dokdonensis FR1436</name>
    <dbReference type="NCBI Taxonomy" id="1300347"/>
    <lineage>
        <taxon>Bacteria</taxon>
        <taxon>Bacillati</taxon>
        <taxon>Actinomycetota</taxon>
        <taxon>Actinomycetes</taxon>
        <taxon>Propionibacteriales</taxon>
        <taxon>Nocardioidaceae</taxon>
        <taxon>Nocardioides</taxon>
    </lineage>
</organism>